<organism evidence="7 8">
    <name type="scientific">Uruburuella testudinis</name>
    <dbReference type="NCBI Taxonomy" id="1282863"/>
    <lineage>
        <taxon>Bacteria</taxon>
        <taxon>Pseudomonadati</taxon>
        <taxon>Pseudomonadota</taxon>
        <taxon>Betaproteobacteria</taxon>
        <taxon>Neisseriales</taxon>
        <taxon>Neisseriaceae</taxon>
        <taxon>Uruburuella</taxon>
    </lineage>
</organism>
<sequence>MESIRILNAVLLVALPCACSPQERDTAAAPAALIRITTAEGSAEVPARPAKVAVYDYAVLDTVTALGVHPAVVPEKSFLDYLDQASAQAVGAGTIFEPDQEALHAARPDLIMLGLSANRLQHELKAIAPTVNMSVNGSSLISDGLKRLDDFGRLFGKTAEAEALHRQTARLLADTRAAIRAQNPHNALVIMVNGGKLSAFGEASYFGWVYRELGIPIAPNSLALQQRGLPVSFEFLRQTDPDWLFVVDRSTAVGEAGLAARSVLDNPLMHQTRAWRQGHIVYLSSAAFIAGGGIRQIQLDLNNIRRAFIQTATH</sequence>
<evidence type="ECO:0000313" key="7">
    <source>
        <dbReference type="EMBL" id="UOO83075.1"/>
    </source>
</evidence>
<keyword evidence="4" id="KW-0410">Iron transport</keyword>
<evidence type="ECO:0000256" key="5">
    <source>
        <dbReference type="ARBA" id="ARBA00022729"/>
    </source>
</evidence>
<accession>A0ABY4DVK8</accession>
<dbReference type="Pfam" id="PF01497">
    <property type="entry name" value="Peripla_BP_2"/>
    <property type="match status" value="1"/>
</dbReference>
<evidence type="ECO:0000256" key="2">
    <source>
        <dbReference type="ARBA" id="ARBA00008814"/>
    </source>
</evidence>
<dbReference type="RefSeq" id="WP_244787395.1">
    <property type="nucleotide sequence ID" value="NZ_CP091508.1"/>
</dbReference>
<keyword evidence="4" id="KW-0406">Ion transport</keyword>
<keyword evidence="5" id="KW-0732">Signal</keyword>
<protein>
    <submittedName>
        <fullName evidence="7">Siderophore ABC transporter substrate-binding protein</fullName>
    </submittedName>
</protein>
<evidence type="ECO:0000256" key="3">
    <source>
        <dbReference type="ARBA" id="ARBA00022448"/>
    </source>
</evidence>
<dbReference type="EMBL" id="CP091508">
    <property type="protein sequence ID" value="UOO83075.1"/>
    <property type="molecule type" value="Genomic_DNA"/>
</dbReference>
<dbReference type="PROSITE" id="PS50983">
    <property type="entry name" value="FE_B12_PBP"/>
    <property type="match status" value="1"/>
</dbReference>
<evidence type="ECO:0000256" key="1">
    <source>
        <dbReference type="ARBA" id="ARBA00004196"/>
    </source>
</evidence>
<name>A0ABY4DVK8_9NEIS</name>
<gene>
    <name evidence="7" type="ORF">LVJ83_06345</name>
</gene>
<evidence type="ECO:0000259" key="6">
    <source>
        <dbReference type="PROSITE" id="PS50983"/>
    </source>
</evidence>
<dbReference type="InterPro" id="IPR051313">
    <property type="entry name" value="Bact_iron-sidero_bind"/>
</dbReference>
<dbReference type="Proteomes" id="UP000829817">
    <property type="component" value="Chromosome"/>
</dbReference>
<comment type="similarity">
    <text evidence="2">Belongs to the bacterial solute-binding protein 8 family.</text>
</comment>
<evidence type="ECO:0000256" key="4">
    <source>
        <dbReference type="ARBA" id="ARBA00022496"/>
    </source>
</evidence>
<dbReference type="CDD" id="cd01140">
    <property type="entry name" value="FatB"/>
    <property type="match status" value="1"/>
</dbReference>
<reference evidence="7 8" key="1">
    <citation type="journal article" date="2022" name="Res Sq">
        <title>Evolution of multicellular longitudinally dividing oral cavity symbionts (Neisseriaceae).</title>
        <authorList>
            <person name="Nyongesa S."/>
            <person name="Weber P."/>
            <person name="Bernet E."/>
            <person name="Pullido F."/>
            <person name="Nieckarz M."/>
            <person name="Delaby M."/>
            <person name="Nieves C."/>
            <person name="Viehboeck T."/>
            <person name="Krause N."/>
            <person name="Rivera-Millot A."/>
            <person name="Nakamura A."/>
            <person name="Vischer N."/>
            <person name="VanNieuwenhze M."/>
            <person name="Brun Y."/>
            <person name="Cava F."/>
            <person name="Bulgheresi S."/>
            <person name="Veyrier F."/>
        </authorList>
    </citation>
    <scope>NUCLEOTIDE SEQUENCE [LARGE SCALE GENOMIC DNA]</scope>
    <source>
        <strain evidence="7 8">CCUG 63373m</strain>
    </source>
</reference>
<evidence type="ECO:0000313" key="8">
    <source>
        <dbReference type="Proteomes" id="UP000829817"/>
    </source>
</evidence>
<proteinExistence type="inferred from homology"/>
<keyword evidence="8" id="KW-1185">Reference proteome</keyword>
<dbReference type="PANTHER" id="PTHR30532:SF28">
    <property type="entry name" value="PETROBACTIN-BINDING PROTEIN YCLQ"/>
    <property type="match status" value="1"/>
</dbReference>
<dbReference type="InterPro" id="IPR033870">
    <property type="entry name" value="FatB"/>
</dbReference>
<keyword evidence="3" id="KW-0813">Transport</keyword>
<feature type="domain" description="Fe/B12 periplasmic-binding" evidence="6">
    <location>
        <begin position="51"/>
        <end position="312"/>
    </location>
</feature>
<dbReference type="PANTHER" id="PTHR30532">
    <property type="entry name" value="IRON III DICITRATE-BINDING PERIPLASMIC PROTEIN"/>
    <property type="match status" value="1"/>
</dbReference>
<keyword evidence="4" id="KW-0408">Iron</keyword>
<dbReference type="SUPFAM" id="SSF53807">
    <property type="entry name" value="Helical backbone' metal receptor"/>
    <property type="match status" value="1"/>
</dbReference>
<comment type="subcellular location">
    <subcellularLocation>
        <location evidence="1">Cell envelope</location>
    </subcellularLocation>
</comment>
<dbReference type="Gene3D" id="3.40.50.1980">
    <property type="entry name" value="Nitrogenase molybdenum iron protein domain"/>
    <property type="match status" value="2"/>
</dbReference>
<dbReference type="InterPro" id="IPR002491">
    <property type="entry name" value="ABC_transptr_periplasmic_BD"/>
</dbReference>